<accession>A0ACB9IPU6</accession>
<dbReference type="Proteomes" id="UP001056120">
    <property type="component" value="Linkage Group LG07"/>
</dbReference>
<evidence type="ECO:0000313" key="2">
    <source>
        <dbReference type="Proteomes" id="UP001056120"/>
    </source>
</evidence>
<dbReference type="EMBL" id="CM042024">
    <property type="protein sequence ID" value="KAI3809959.1"/>
    <property type="molecule type" value="Genomic_DNA"/>
</dbReference>
<keyword evidence="2" id="KW-1185">Reference proteome</keyword>
<reference evidence="2" key="1">
    <citation type="journal article" date="2022" name="Mol. Ecol. Resour.">
        <title>The genomes of chicory, endive, great burdock and yacon provide insights into Asteraceae palaeo-polyploidization history and plant inulin production.</title>
        <authorList>
            <person name="Fan W."/>
            <person name="Wang S."/>
            <person name="Wang H."/>
            <person name="Wang A."/>
            <person name="Jiang F."/>
            <person name="Liu H."/>
            <person name="Zhao H."/>
            <person name="Xu D."/>
            <person name="Zhang Y."/>
        </authorList>
    </citation>
    <scope>NUCLEOTIDE SEQUENCE [LARGE SCALE GENOMIC DNA]</scope>
    <source>
        <strain evidence="2">cv. Yunnan</strain>
    </source>
</reference>
<comment type="caution">
    <text evidence="1">The sequence shown here is derived from an EMBL/GenBank/DDBJ whole genome shotgun (WGS) entry which is preliminary data.</text>
</comment>
<protein>
    <submittedName>
        <fullName evidence="1">Uncharacterized protein</fullName>
    </submittedName>
</protein>
<sequence>MNTTRTHRQLAKIESIPNSFYCELIMIPIHNPNPFIIRITDKKKRTIKTEENEIVTIPNLHQWTYAKAKNTHSHAHALLLRTQLATPFTRSLARRRRKQGQKRSAKISAFIPISPLRRLR</sequence>
<evidence type="ECO:0000313" key="1">
    <source>
        <dbReference type="EMBL" id="KAI3809959.1"/>
    </source>
</evidence>
<proteinExistence type="predicted"/>
<gene>
    <name evidence="1" type="ORF">L1987_19564</name>
</gene>
<name>A0ACB9IPU6_9ASTR</name>
<organism evidence="1 2">
    <name type="scientific">Smallanthus sonchifolius</name>
    <dbReference type="NCBI Taxonomy" id="185202"/>
    <lineage>
        <taxon>Eukaryota</taxon>
        <taxon>Viridiplantae</taxon>
        <taxon>Streptophyta</taxon>
        <taxon>Embryophyta</taxon>
        <taxon>Tracheophyta</taxon>
        <taxon>Spermatophyta</taxon>
        <taxon>Magnoliopsida</taxon>
        <taxon>eudicotyledons</taxon>
        <taxon>Gunneridae</taxon>
        <taxon>Pentapetalae</taxon>
        <taxon>asterids</taxon>
        <taxon>campanulids</taxon>
        <taxon>Asterales</taxon>
        <taxon>Asteraceae</taxon>
        <taxon>Asteroideae</taxon>
        <taxon>Heliantheae alliance</taxon>
        <taxon>Millerieae</taxon>
        <taxon>Smallanthus</taxon>
    </lineage>
</organism>
<reference evidence="1 2" key="2">
    <citation type="journal article" date="2022" name="Mol. Ecol. Resour.">
        <title>The genomes of chicory, endive, great burdock and yacon provide insights into Asteraceae paleo-polyploidization history and plant inulin production.</title>
        <authorList>
            <person name="Fan W."/>
            <person name="Wang S."/>
            <person name="Wang H."/>
            <person name="Wang A."/>
            <person name="Jiang F."/>
            <person name="Liu H."/>
            <person name="Zhao H."/>
            <person name="Xu D."/>
            <person name="Zhang Y."/>
        </authorList>
    </citation>
    <scope>NUCLEOTIDE SEQUENCE [LARGE SCALE GENOMIC DNA]</scope>
    <source>
        <strain evidence="2">cv. Yunnan</strain>
        <tissue evidence="1">Leaves</tissue>
    </source>
</reference>